<name>A0A8J2WT96_9STRA</name>
<gene>
    <name evidence="2" type="ORF">PECAL_2P04210</name>
</gene>
<proteinExistence type="predicted"/>
<keyword evidence="3" id="KW-1185">Reference proteome</keyword>
<evidence type="ECO:0000313" key="3">
    <source>
        <dbReference type="Proteomes" id="UP000789595"/>
    </source>
</evidence>
<protein>
    <submittedName>
        <fullName evidence="2">Uncharacterized protein</fullName>
    </submittedName>
</protein>
<dbReference type="EMBL" id="CAKKNE010000002">
    <property type="protein sequence ID" value="CAH0367402.1"/>
    <property type="molecule type" value="Genomic_DNA"/>
</dbReference>
<dbReference type="Proteomes" id="UP000789595">
    <property type="component" value="Unassembled WGS sequence"/>
</dbReference>
<evidence type="ECO:0000256" key="1">
    <source>
        <dbReference type="SAM" id="MobiDB-lite"/>
    </source>
</evidence>
<accession>A0A8J2WT96</accession>
<sequence length="307" mass="32953">MDIVSIPQVNRSSQRLAVASLPTFASCCSIFVVVAPDATHADTGCVCDSKTFRRRAWCRAELTACWARNGSDGMYYSTNSGLKPLAPNRPRDALDVFGGDLTCCAKCHPDGQACDKELLVLPMLGLFDEIYRDRNGTKADAWTTIERRGLDKLYPKTFLWTRTADDVQTRPLFGDLIAACMASRDAAAAGSKPDLRGYAPGAPGTQAVRHAHSAPQPSKRSLLRAASSRLLSPPALLRSMSTINSKASSRDSSLEPTATPSGLSPSLTWHASAPSTRRPPRMVSFRHQDSGEIGDGDAVSPTESSAV</sequence>
<organism evidence="2 3">
    <name type="scientific">Pelagomonas calceolata</name>
    <dbReference type="NCBI Taxonomy" id="35677"/>
    <lineage>
        <taxon>Eukaryota</taxon>
        <taxon>Sar</taxon>
        <taxon>Stramenopiles</taxon>
        <taxon>Ochrophyta</taxon>
        <taxon>Pelagophyceae</taxon>
        <taxon>Pelagomonadales</taxon>
        <taxon>Pelagomonadaceae</taxon>
        <taxon>Pelagomonas</taxon>
    </lineage>
</organism>
<evidence type="ECO:0000313" key="2">
    <source>
        <dbReference type="EMBL" id="CAH0367402.1"/>
    </source>
</evidence>
<feature type="compositionally biased region" description="Polar residues" evidence="1">
    <location>
        <begin position="254"/>
        <end position="275"/>
    </location>
</feature>
<feature type="region of interest" description="Disordered" evidence="1">
    <location>
        <begin position="190"/>
        <end position="222"/>
    </location>
</feature>
<reference evidence="2" key="1">
    <citation type="submission" date="2021-11" db="EMBL/GenBank/DDBJ databases">
        <authorList>
            <consortium name="Genoscope - CEA"/>
            <person name="William W."/>
        </authorList>
    </citation>
    <scope>NUCLEOTIDE SEQUENCE</scope>
</reference>
<comment type="caution">
    <text evidence="2">The sequence shown here is derived from an EMBL/GenBank/DDBJ whole genome shotgun (WGS) entry which is preliminary data.</text>
</comment>
<dbReference type="OrthoDB" id="440317at2759"/>
<dbReference type="AlphaFoldDB" id="A0A8J2WT96"/>
<feature type="region of interest" description="Disordered" evidence="1">
    <location>
        <begin position="244"/>
        <end position="307"/>
    </location>
</feature>